<protein>
    <recommendedName>
        <fullName evidence="4">Chaperone NapD</fullName>
    </recommendedName>
    <alternativeName>
        <fullName evidence="4">NapA signal peptide-binding chaperone NapD</fullName>
    </alternativeName>
</protein>
<accession>A0A3S0Q340</accession>
<evidence type="ECO:0000256" key="2">
    <source>
        <dbReference type="ARBA" id="ARBA00022490"/>
    </source>
</evidence>
<evidence type="ECO:0000313" key="7">
    <source>
        <dbReference type="Proteomes" id="UP000268973"/>
    </source>
</evidence>
<dbReference type="Pfam" id="PF03927">
    <property type="entry name" value="NapD"/>
    <property type="match status" value="1"/>
</dbReference>
<comment type="subunit">
    <text evidence="4">Interacts with the cytoplasmic NapA precursor.</text>
</comment>
<evidence type="ECO:0000256" key="4">
    <source>
        <dbReference type="HAMAP-Rule" id="MF_02200"/>
    </source>
</evidence>
<gene>
    <name evidence="4" type="primary">napD</name>
    <name evidence="6" type="ORF">EJ063_00905</name>
</gene>
<dbReference type="GO" id="GO:0051224">
    <property type="term" value="P:negative regulation of protein transport"/>
    <property type="evidence" value="ECO:0007669"/>
    <property type="project" value="UniProtKB-UniRule"/>
</dbReference>
<keyword evidence="2 4" id="KW-0963">Cytoplasm</keyword>
<dbReference type="HAMAP" id="MF_02200">
    <property type="entry name" value="NapD"/>
    <property type="match status" value="1"/>
</dbReference>
<comment type="similarity">
    <text evidence="4">Belongs to the NapD family.</text>
</comment>
<dbReference type="AlphaFoldDB" id="A0A3S0Q340"/>
<dbReference type="PANTHER" id="PTHR38603:SF1">
    <property type="entry name" value="CHAPERONE NAPD"/>
    <property type="match status" value="1"/>
</dbReference>
<dbReference type="OrthoDB" id="5770785at2"/>
<dbReference type="GO" id="GO:0005048">
    <property type="term" value="F:signal sequence binding"/>
    <property type="evidence" value="ECO:0007669"/>
    <property type="project" value="UniProtKB-UniRule"/>
</dbReference>
<comment type="caution">
    <text evidence="6">The sequence shown here is derived from an EMBL/GenBank/DDBJ whole genome shotgun (WGS) entry which is preliminary data.</text>
</comment>
<keyword evidence="7" id="KW-1185">Reference proteome</keyword>
<dbReference type="Proteomes" id="UP000268973">
    <property type="component" value="Unassembled WGS sequence"/>
</dbReference>
<keyword evidence="3 4" id="KW-0143">Chaperone</keyword>
<dbReference type="Gene3D" id="3.30.70.920">
    <property type="match status" value="1"/>
</dbReference>
<organism evidence="6 7">
    <name type="scientific">Vibrio aquaticus</name>
    <dbReference type="NCBI Taxonomy" id="2496559"/>
    <lineage>
        <taxon>Bacteria</taxon>
        <taxon>Pseudomonadati</taxon>
        <taxon>Pseudomonadota</taxon>
        <taxon>Gammaproteobacteria</taxon>
        <taxon>Vibrionales</taxon>
        <taxon>Vibrionaceae</taxon>
        <taxon>Vibrio</taxon>
    </lineage>
</organism>
<dbReference type="InterPro" id="IPR005623">
    <property type="entry name" value="Chaperone_NapD_NO3_reduct"/>
</dbReference>
<feature type="region of interest" description="Disordered" evidence="5">
    <location>
        <begin position="82"/>
        <end position="104"/>
    </location>
</feature>
<dbReference type="FunFam" id="3.30.70.920:FF:000004">
    <property type="entry name" value="Chaperone NapD"/>
    <property type="match status" value="1"/>
</dbReference>
<sequence length="104" mass="11516">MSLNEVHISSLVVHCAPEHLETIKAQISEVENAEIYGDSPEGKIVVVMETENQGFITDNIEAINNLPNVLSTVLVYHQIETELDENESKNKNTGTQHSQTEGEV</sequence>
<dbReference type="GO" id="GO:0005737">
    <property type="term" value="C:cytoplasm"/>
    <property type="evidence" value="ECO:0007669"/>
    <property type="project" value="UniProtKB-SubCell"/>
</dbReference>
<feature type="compositionally biased region" description="Polar residues" evidence="5">
    <location>
        <begin position="91"/>
        <end position="104"/>
    </location>
</feature>
<comment type="subcellular location">
    <subcellularLocation>
        <location evidence="1 4">Cytoplasm</location>
    </subcellularLocation>
</comment>
<reference evidence="6 7" key="1">
    <citation type="submission" date="2018-12" db="EMBL/GenBank/DDBJ databases">
        <title>Vibrio sp. isolated from China Sea.</title>
        <authorList>
            <person name="Li Y."/>
        </authorList>
    </citation>
    <scope>NUCLEOTIDE SEQUENCE [LARGE SCALE GENOMIC DNA]</scope>
    <source>
        <strain evidence="6 7">BEI207</strain>
    </source>
</reference>
<evidence type="ECO:0000256" key="3">
    <source>
        <dbReference type="ARBA" id="ARBA00023186"/>
    </source>
</evidence>
<comment type="function">
    <text evidence="4">Chaperone for NapA, the catalytic subunit of the periplasmic nitrate reductase. It binds directly and specifically to the twin-arginine signal peptide of NapA, preventing premature interaction with the Tat translocase and premature export.</text>
</comment>
<evidence type="ECO:0000256" key="5">
    <source>
        <dbReference type="SAM" id="MobiDB-lite"/>
    </source>
</evidence>
<evidence type="ECO:0000256" key="1">
    <source>
        <dbReference type="ARBA" id="ARBA00004496"/>
    </source>
</evidence>
<evidence type="ECO:0000313" key="6">
    <source>
        <dbReference type="EMBL" id="RTZ17371.1"/>
    </source>
</evidence>
<proteinExistence type="inferred from homology"/>
<dbReference type="RefSeq" id="WP_126572127.1">
    <property type="nucleotide sequence ID" value="NZ_RXZH01000001.1"/>
</dbReference>
<dbReference type="EMBL" id="RXZH01000001">
    <property type="protein sequence ID" value="RTZ17371.1"/>
    <property type="molecule type" value="Genomic_DNA"/>
</dbReference>
<dbReference type="PANTHER" id="PTHR38603">
    <property type="entry name" value="CHAPERONE NAPD"/>
    <property type="match status" value="1"/>
</dbReference>
<name>A0A3S0Q340_9VIBR</name>